<feature type="transmembrane region" description="Helical" evidence="1">
    <location>
        <begin position="21"/>
        <end position="43"/>
    </location>
</feature>
<reference evidence="2 3" key="1">
    <citation type="submission" date="2023-05" db="EMBL/GenBank/DDBJ databases">
        <title>Sequencing and Assembly of Streptomyces sp. NP73.</title>
        <authorList>
            <person name="Konwar A.N."/>
            <person name="Saikia K."/>
            <person name="Thakur D."/>
        </authorList>
    </citation>
    <scope>NUCLEOTIDE SEQUENCE [LARGE SCALE GENOMIC DNA]</scope>
    <source>
        <strain evidence="2 3">NP73</strain>
    </source>
</reference>
<feature type="transmembrane region" description="Helical" evidence="1">
    <location>
        <begin position="126"/>
        <end position="148"/>
    </location>
</feature>
<name>A0ABT7GQL4_9ACTN</name>
<evidence type="ECO:0000256" key="1">
    <source>
        <dbReference type="SAM" id="Phobius"/>
    </source>
</evidence>
<comment type="caution">
    <text evidence="2">The sequence shown here is derived from an EMBL/GenBank/DDBJ whole genome shotgun (WGS) entry which is preliminary data.</text>
</comment>
<dbReference type="Proteomes" id="UP001223390">
    <property type="component" value="Unassembled WGS sequence"/>
</dbReference>
<dbReference type="EMBL" id="JASITI010000007">
    <property type="protein sequence ID" value="MDK9495599.1"/>
    <property type="molecule type" value="Genomic_DNA"/>
</dbReference>
<evidence type="ECO:0000313" key="3">
    <source>
        <dbReference type="Proteomes" id="UP001223390"/>
    </source>
</evidence>
<feature type="transmembrane region" description="Helical" evidence="1">
    <location>
        <begin position="55"/>
        <end position="77"/>
    </location>
</feature>
<dbReference type="RefSeq" id="WP_285341178.1">
    <property type="nucleotide sequence ID" value="NZ_JASITI010000007.1"/>
</dbReference>
<sequence>MGQRRETCDERADRLWLELMHEVRVVLTPVQLLLAFLLAVAFTPAFGHLGGTDRLLYLVCVLCGVGAMAALTGPVALHRLVTGLRLKPETVAWASRLVTAGMALLLAMTSLGILVLLRQVTAPGTALLLDAGLALWCGMCWLVPAALLRRRPRPGSPHGGA</sequence>
<accession>A0ABT7GQL4</accession>
<keyword evidence="1" id="KW-1133">Transmembrane helix</keyword>
<proteinExistence type="predicted"/>
<feature type="transmembrane region" description="Helical" evidence="1">
    <location>
        <begin position="97"/>
        <end position="120"/>
    </location>
</feature>
<evidence type="ECO:0000313" key="2">
    <source>
        <dbReference type="EMBL" id="MDK9495599.1"/>
    </source>
</evidence>
<keyword evidence="3" id="KW-1185">Reference proteome</keyword>
<keyword evidence="1" id="KW-0472">Membrane</keyword>
<gene>
    <name evidence="2" type="ORF">QEZ40_006627</name>
</gene>
<dbReference type="InterPro" id="IPR046291">
    <property type="entry name" value="DUF6328"/>
</dbReference>
<dbReference type="Pfam" id="PF19853">
    <property type="entry name" value="DUF6328"/>
    <property type="match status" value="1"/>
</dbReference>
<organism evidence="2 3">
    <name type="scientific">Streptomyces katrae</name>
    <dbReference type="NCBI Taxonomy" id="68223"/>
    <lineage>
        <taxon>Bacteria</taxon>
        <taxon>Bacillati</taxon>
        <taxon>Actinomycetota</taxon>
        <taxon>Actinomycetes</taxon>
        <taxon>Kitasatosporales</taxon>
        <taxon>Streptomycetaceae</taxon>
        <taxon>Streptomyces</taxon>
    </lineage>
</organism>
<protein>
    <submittedName>
        <fullName evidence="2">DUF6328 family protein</fullName>
    </submittedName>
</protein>
<keyword evidence="1" id="KW-0812">Transmembrane</keyword>